<dbReference type="PROSITE" id="PS51257">
    <property type="entry name" value="PROKAR_LIPOPROTEIN"/>
    <property type="match status" value="1"/>
</dbReference>
<proteinExistence type="predicted"/>
<dbReference type="STRING" id="1349767.GJA_3247"/>
<organism evidence="2 3">
    <name type="scientific">Janthinobacterium agaricidamnosum NBRC 102515 = DSM 9628</name>
    <dbReference type="NCBI Taxonomy" id="1349767"/>
    <lineage>
        <taxon>Bacteria</taxon>
        <taxon>Pseudomonadati</taxon>
        <taxon>Pseudomonadota</taxon>
        <taxon>Betaproteobacteria</taxon>
        <taxon>Burkholderiales</taxon>
        <taxon>Oxalobacteraceae</taxon>
        <taxon>Janthinobacterium</taxon>
    </lineage>
</organism>
<evidence type="ECO:0008006" key="4">
    <source>
        <dbReference type="Google" id="ProtNLM"/>
    </source>
</evidence>
<sequence>MKKVSLTSRLLISAAISAALAGCSSGPPVPDWKMNAQSSIERFEAAYLNGKALVETSEFKRARDAISATGKIELVARLELVRCATRVASLVFDDCGGFDQLNQDAAPADRAYAAYLAGKAQAGDIALLPEPHRAAAGAGSEPAAAAAVAAIKDPLAQLVAAGVLFRSNRASPALLATAVDTASAQGWSRPLLAWLGVQALRARQAGDTQEAQRLRRRMDLVAGKDSAS</sequence>
<dbReference type="HOGENOM" id="CLU_1276752_0_0_4"/>
<dbReference type="Proteomes" id="UP000027604">
    <property type="component" value="Chromosome I"/>
</dbReference>
<dbReference type="EMBL" id="HG322949">
    <property type="protein sequence ID" value="CDG83866.1"/>
    <property type="molecule type" value="Genomic_DNA"/>
</dbReference>
<dbReference type="RefSeq" id="WP_038493585.1">
    <property type="nucleotide sequence ID" value="NZ_BCTH01000027.1"/>
</dbReference>
<evidence type="ECO:0000256" key="1">
    <source>
        <dbReference type="SAM" id="SignalP"/>
    </source>
</evidence>
<gene>
    <name evidence="2" type="ORF">GJA_3247</name>
</gene>
<evidence type="ECO:0000313" key="3">
    <source>
        <dbReference type="Proteomes" id="UP000027604"/>
    </source>
</evidence>
<dbReference type="PATRIC" id="fig|1349767.4.peg.5035"/>
<evidence type="ECO:0000313" key="2">
    <source>
        <dbReference type="EMBL" id="CDG83866.1"/>
    </source>
</evidence>
<accession>W0V7L4</accession>
<dbReference type="AlphaFoldDB" id="W0V7L4"/>
<dbReference type="OrthoDB" id="8562564at2"/>
<keyword evidence="1" id="KW-0732">Signal</keyword>
<dbReference type="KEGG" id="jag:GJA_3247"/>
<feature type="chain" id="PRO_5004797634" description="Lipoprotein" evidence="1">
    <location>
        <begin position="22"/>
        <end position="228"/>
    </location>
</feature>
<name>W0V7L4_9BURK</name>
<reference evidence="2 3" key="1">
    <citation type="journal article" date="2015" name="Genome Announc.">
        <title>Genome Sequence of Mushroom Soft-Rot Pathogen Janthinobacterium agaricidamnosum.</title>
        <authorList>
            <person name="Graupner K."/>
            <person name="Lackner G."/>
            <person name="Hertweck C."/>
        </authorList>
    </citation>
    <scope>NUCLEOTIDE SEQUENCE [LARGE SCALE GENOMIC DNA]</scope>
    <source>
        <strain evidence="3">NBRC 102515 / DSM 9628</strain>
    </source>
</reference>
<protein>
    <recommendedName>
        <fullName evidence="4">Lipoprotein</fullName>
    </recommendedName>
</protein>
<dbReference type="eggNOG" id="ENOG50300PM">
    <property type="taxonomic scope" value="Bacteria"/>
</dbReference>
<feature type="signal peptide" evidence="1">
    <location>
        <begin position="1"/>
        <end position="21"/>
    </location>
</feature>
<keyword evidence="3" id="KW-1185">Reference proteome</keyword>